<evidence type="ECO:0000256" key="5">
    <source>
        <dbReference type="ARBA" id="ARBA00022989"/>
    </source>
</evidence>
<feature type="transmembrane region" description="Helical" evidence="7">
    <location>
        <begin position="159"/>
        <end position="178"/>
    </location>
</feature>
<evidence type="ECO:0000256" key="2">
    <source>
        <dbReference type="ARBA" id="ARBA00007977"/>
    </source>
</evidence>
<keyword evidence="9" id="KW-1185">Reference proteome</keyword>
<feature type="transmembrane region" description="Helical" evidence="7">
    <location>
        <begin position="45"/>
        <end position="64"/>
    </location>
</feature>
<keyword evidence="5 7" id="KW-1133">Transmembrane helix</keyword>
<evidence type="ECO:0000313" key="9">
    <source>
        <dbReference type="Proteomes" id="UP000218887"/>
    </source>
</evidence>
<dbReference type="InterPro" id="IPR018383">
    <property type="entry name" value="UPF0324_pro"/>
</dbReference>
<protein>
    <recommendedName>
        <fullName evidence="10">Sulfate exporter family transporter</fullName>
    </recommendedName>
</protein>
<dbReference type="RefSeq" id="WP_095653484.1">
    <property type="nucleotide sequence ID" value="NZ_NPOA01000001.1"/>
</dbReference>
<gene>
    <name evidence="8" type="ORF">CIL05_00185</name>
</gene>
<keyword evidence="3" id="KW-1003">Cell membrane</keyword>
<feature type="transmembrane region" description="Helical" evidence="7">
    <location>
        <begin position="76"/>
        <end position="94"/>
    </location>
</feature>
<comment type="similarity">
    <text evidence="2">Belongs to the UPF0324 family.</text>
</comment>
<dbReference type="EMBL" id="NPOA01000001">
    <property type="protein sequence ID" value="PAV31113.1"/>
    <property type="molecule type" value="Genomic_DNA"/>
</dbReference>
<dbReference type="Pfam" id="PF03601">
    <property type="entry name" value="Cons_hypoth698"/>
    <property type="match status" value="1"/>
</dbReference>
<comment type="subcellular location">
    <subcellularLocation>
        <location evidence="1">Cell membrane</location>
        <topology evidence="1">Multi-pass membrane protein</topology>
    </subcellularLocation>
</comment>
<feature type="transmembrane region" description="Helical" evidence="7">
    <location>
        <begin position="221"/>
        <end position="242"/>
    </location>
</feature>
<evidence type="ECO:0000256" key="3">
    <source>
        <dbReference type="ARBA" id="ARBA00022475"/>
    </source>
</evidence>
<comment type="caution">
    <text evidence="8">The sequence shown here is derived from an EMBL/GenBank/DDBJ whole genome shotgun (WGS) entry which is preliminary data.</text>
</comment>
<accession>A0A2A2IJ37</accession>
<feature type="transmembrane region" description="Helical" evidence="7">
    <location>
        <begin position="100"/>
        <end position="118"/>
    </location>
</feature>
<dbReference type="Proteomes" id="UP000218887">
    <property type="component" value="Unassembled WGS sequence"/>
</dbReference>
<feature type="transmembrane region" description="Helical" evidence="7">
    <location>
        <begin position="21"/>
        <end position="39"/>
    </location>
</feature>
<dbReference type="PANTHER" id="PTHR30106">
    <property type="entry name" value="INNER MEMBRANE PROTEIN YEIH-RELATED"/>
    <property type="match status" value="1"/>
</dbReference>
<proteinExistence type="inferred from homology"/>
<evidence type="ECO:0000256" key="4">
    <source>
        <dbReference type="ARBA" id="ARBA00022692"/>
    </source>
</evidence>
<evidence type="ECO:0000256" key="6">
    <source>
        <dbReference type="ARBA" id="ARBA00023136"/>
    </source>
</evidence>
<reference evidence="8 9" key="1">
    <citation type="submission" date="2017-08" db="EMBL/GenBank/DDBJ databases">
        <title>Virgibacillus indicus sp. nov. and Virgibacillus profoundi sp. nov, two moderately halophilic bacteria isolated from marine sediment by using the Microfluidic Streak Plate.</title>
        <authorList>
            <person name="Xu B."/>
            <person name="Hu B."/>
            <person name="Wang J."/>
            <person name="Zhu Y."/>
            <person name="Huang L."/>
            <person name="Du W."/>
            <person name="Huang Y."/>
        </authorList>
    </citation>
    <scope>NUCLEOTIDE SEQUENCE [LARGE SCALE GENOMIC DNA]</scope>
    <source>
        <strain evidence="8 9">IO3-P3-H5</strain>
    </source>
</reference>
<dbReference type="PANTHER" id="PTHR30106:SF1">
    <property type="entry name" value="UPF0324 MEMBRANE PROTEIN FN0533"/>
    <property type="match status" value="1"/>
</dbReference>
<feature type="transmembrane region" description="Helical" evidence="7">
    <location>
        <begin position="254"/>
        <end position="278"/>
    </location>
</feature>
<feature type="transmembrane region" description="Helical" evidence="7">
    <location>
        <begin position="317"/>
        <end position="339"/>
    </location>
</feature>
<name>A0A2A2IJ37_9BACI</name>
<keyword evidence="4 7" id="KW-0812">Transmembrane</keyword>
<organism evidence="8 9">
    <name type="scientific">Virgibacillus profundi</name>
    <dbReference type="NCBI Taxonomy" id="2024555"/>
    <lineage>
        <taxon>Bacteria</taxon>
        <taxon>Bacillati</taxon>
        <taxon>Bacillota</taxon>
        <taxon>Bacilli</taxon>
        <taxon>Bacillales</taxon>
        <taxon>Bacillaceae</taxon>
        <taxon>Virgibacillus</taxon>
    </lineage>
</organism>
<evidence type="ECO:0000256" key="7">
    <source>
        <dbReference type="SAM" id="Phobius"/>
    </source>
</evidence>
<evidence type="ECO:0000256" key="1">
    <source>
        <dbReference type="ARBA" id="ARBA00004651"/>
    </source>
</evidence>
<evidence type="ECO:0008006" key="10">
    <source>
        <dbReference type="Google" id="ProtNLM"/>
    </source>
</evidence>
<evidence type="ECO:0000313" key="8">
    <source>
        <dbReference type="EMBL" id="PAV31113.1"/>
    </source>
</evidence>
<keyword evidence="6 7" id="KW-0472">Membrane</keyword>
<dbReference type="OrthoDB" id="9811391at2"/>
<sequence length="340" mass="36763">MNSSFLSNWFQFSKFKKVIPGLLLVMVIALVASFFGDFIPYLNSTILAILIGAVLSNIVNLSSNLNEGISFSQKKVLKLAIILLGVSLNLWNVISIGGSALIPITVTVILGVVLTFYIGKFFGLTNNLNLLIGGGTAICGATAIATISPVLKAKEEETAYAISTIFIFNIISVIIYPIIGQILNLSDEFFGVWSGVAIHDTSSVVAAAYEYNDESGIVATVVKMTRTLFLIPLVLILGFYTSKKGENDNHKVSIFKIFPVFLLFFLLMSILNTLGVFSEQVVNILTVFSKFFILMAMVSIGLSLNVKKLSKLGMAPIYTGLIASVIVALVSFITISMALK</sequence>
<dbReference type="GO" id="GO:0005886">
    <property type="term" value="C:plasma membrane"/>
    <property type="evidence" value="ECO:0007669"/>
    <property type="project" value="UniProtKB-SubCell"/>
</dbReference>
<dbReference type="AlphaFoldDB" id="A0A2A2IJ37"/>
<feature type="transmembrane region" description="Helical" evidence="7">
    <location>
        <begin position="130"/>
        <end position="147"/>
    </location>
</feature>
<feature type="transmembrane region" description="Helical" evidence="7">
    <location>
        <begin position="284"/>
        <end position="305"/>
    </location>
</feature>